<dbReference type="InterPro" id="IPR029787">
    <property type="entry name" value="Nucleotide_cyclase"/>
</dbReference>
<gene>
    <name evidence="2" type="ORF">EHS15_17580</name>
</gene>
<proteinExistence type="predicted"/>
<reference evidence="2" key="1">
    <citation type="journal article" date="2019" name="PLoS Negl. Trop. Dis.">
        <title>Revisiting the worldwide diversity of Leptospira species in the environment.</title>
        <authorList>
            <person name="Vincent A.T."/>
            <person name="Schiettekatte O."/>
            <person name="Bourhy P."/>
            <person name="Veyrier F.J."/>
            <person name="Picardeau M."/>
        </authorList>
    </citation>
    <scope>NUCLEOTIDE SEQUENCE [LARGE SCALE GENOMIC DNA]</scope>
    <source>
        <strain evidence="2">201300427</strain>
    </source>
</reference>
<dbReference type="Proteomes" id="UP000298058">
    <property type="component" value="Unassembled WGS sequence"/>
</dbReference>
<dbReference type="SUPFAM" id="SSF55811">
    <property type="entry name" value="Nudix"/>
    <property type="match status" value="1"/>
</dbReference>
<evidence type="ECO:0000259" key="1">
    <source>
        <dbReference type="PROSITE" id="PS51462"/>
    </source>
</evidence>
<sequence>MESNEQRNLLDLSLSLKKENIVEDLRKGSLFYIFLSFDLVNSTELKEKFPTDWHLTIQRFYQLTNKEISSKIEDIKVWKYYGDEIIFYYKPKTIESIIALFELASSALKSIIDALHKFNETQRKLISVKSVIWSASVAESDNQTYDTLTPKENLRNIQVSLNSFYDKPLLDFIGSDIDLGFRIAKFSMREKIVVSAELMFFLLKVNFEAKLKKSEFLSKFRIIGYEKLKGIWLGRHYPIIWYYENWDNIKNTFYYDDKKEFPLVENIVNQNTKNIDELENIFEQVERSFIYDEFNDAFEYNKSFIDSERYLSLSMNAKLAEVHCVALVFNKEGNRLLIAKRKSTKKRFPDIWEFGCSQLEKNKSLIQSIEYGYKEDFGINIKVINRLPFSEYEILSENEGCIPGFIYLAKLIDENADIRPNCEKHQEVKWISESDIEELDEMLFVPEAKSNMKKGFDLIKKHSGQL</sequence>
<dbReference type="InterPro" id="IPR000086">
    <property type="entry name" value="NUDIX_hydrolase_dom"/>
</dbReference>
<dbReference type="EMBL" id="RQHW01000078">
    <property type="protein sequence ID" value="TGN17345.1"/>
    <property type="molecule type" value="Genomic_DNA"/>
</dbReference>
<keyword evidence="3" id="KW-1185">Reference proteome</keyword>
<dbReference type="Gene3D" id="3.30.70.1230">
    <property type="entry name" value="Nucleotide cyclase"/>
    <property type="match status" value="1"/>
</dbReference>
<protein>
    <recommendedName>
        <fullName evidence="1">Nudix hydrolase domain-containing protein</fullName>
    </recommendedName>
</protein>
<feature type="domain" description="Nudix hydrolase" evidence="1">
    <location>
        <begin position="319"/>
        <end position="453"/>
    </location>
</feature>
<accession>A0A4R9LU70</accession>
<comment type="caution">
    <text evidence="2">The sequence shown here is derived from an EMBL/GenBank/DDBJ whole genome shotgun (WGS) entry which is preliminary data.</text>
</comment>
<dbReference type="Gene3D" id="3.90.79.10">
    <property type="entry name" value="Nucleoside Triphosphate Pyrophosphohydrolase"/>
    <property type="match status" value="1"/>
</dbReference>
<dbReference type="OrthoDB" id="326253at2"/>
<dbReference type="PROSITE" id="PS51462">
    <property type="entry name" value="NUDIX"/>
    <property type="match status" value="1"/>
</dbReference>
<dbReference type="InterPro" id="IPR015797">
    <property type="entry name" value="NUDIX_hydrolase-like_dom_sf"/>
</dbReference>
<dbReference type="RefSeq" id="WP_135761898.1">
    <property type="nucleotide sequence ID" value="NZ_RQHW01000078.1"/>
</dbReference>
<evidence type="ECO:0000313" key="2">
    <source>
        <dbReference type="EMBL" id="TGN17345.1"/>
    </source>
</evidence>
<organism evidence="2 3">
    <name type="scientific">Leptospira idonii</name>
    <dbReference type="NCBI Taxonomy" id="1193500"/>
    <lineage>
        <taxon>Bacteria</taxon>
        <taxon>Pseudomonadati</taxon>
        <taxon>Spirochaetota</taxon>
        <taxon>Spirochaetia</taxon>
        <taxon>Leptospirales</taxon>
        <taxon>Leptospiraceae</taxon>
        <taxon>Leptospira</taxon>
    </lineage>
</organism>
<dbReference type="AlphaFoldDB" id="A0A4R9LU70"/>
<evidence type="ECO:0000313" key="3">
    <source>
        <dbReference type="Proteomes" id="UP000298058"/>
    </source>
</evidence>
<name>A0A4R9LU70_9LEPT</name>